<dbReference type="Pfam" id="PF08240">
    <property type="entry name" value="ADH_N"/>
    <property type="match status" value="1"/>
</dbReference>
<reference evidence="4" key="1">
    <citation type="submission" date="2020-05" db="EMBL/GenBank/DDBJ databases">
        <authorList>
            <person name="Chiriac C."/>
            <person name="Salcher M."/>
            <person name="Ghai R."/>
            <person name="Kavagutti S V."/>
        </authorList>
    </citation>
    <scope>NUCLEOTIDE SEQUENCE</scope>
</reference>
<dbReference type="SMART" id="SM00829">
    <property type="entry name" value="PKS_ER"/>
    <property type="match status" value="1"/>
</dbReference>
<dbReference type="Gene3D" id="3.40.50.720">
    <property type="entry name" value="NAD(P)-binding Rossmann-like Domain"/>
    <property type="match status" value="1"/>
</dbReference>
<gene>
    <name evidence="4" type="ORF">UFOPK2342_01109</name>
</gene>
<dbReference type="SUPFAM" id="SSF50129">
    <property type="entry name" value="GroES-like"/>
    <property type="match status" value="1"/>
</dbReference>
<dbReference type="PANTHER" id="PTHR48106">
    <property type="entry name" value="QUINONE OXIDOREDUCTASE PIG3-RELATED"/>
    <property type="match status" value="1"/>
</dbReference>
<dbReference type="InterPro" id="IPR036291">
    <property type="entry name" value="NAD(P)-bd_dom_sf"/>
</dbReference>
<sequence>MRAIALSGFGGVECLTEAELPTPVIAPHEVLVEVAATAVNRADLLQRQGFYPAPRGASEILGLECSGRIAQVGSEVSGWKIDDLVCAVVTGGGYAEYVAVPAGQLMPIPEGIDLVAAAALPEVACTVWSNLYMLAGLREGEKILIHGGASGIGTMAIQLAKWTGAEIYTTASAGKHDVCKFLGADHCIDYKTEDFSEIAKGINVVLDVMGASYLEKNMKVLAPNGRIVVIGLQGGRKTEIDLGVLLSKRISLIATTLRGRTDEERAAITASTVAHVWPLIAAGTVKPVIDSYLPLAEIAAAHGKVGANAHIGKVVLVVNADLA</sequence>
<dbReference type="PANTHER" id="PTHR48106:SF8">
    <property type="entry name" value="OS02G0805600 PROTEIN"/>
    <property type="match status" value="1"/>
</dbReference>
<evidence type="ECO:0000256" key="1">
    <source>
        <dbReference type="ARBA" id="ARBA00022857"/>
    </source>
</evidence>
<dbReference type="CDD" id="cd05276">
    <property type="entry name" value="p53_inducible_oxidoreductase"/>
    <property type="match status" value="1"/>
</dbReference>
<dbReference type="InterPro" id="IPR014189">
    <property type="entry name" value="Quinone_OxRdtase_PIG3"/>
</dbReference>
<dbReference type="InterPro" id="IPR020843">
    <property type="entry name" value="ER"/>
</dbReference>
<evidence type="ECO:0000313" key="4">
    <source>
        <dbReference type="EMBL" id="CAB4680522.1"/>
    </source>
</evidence>
<name>A0A6J6N326_9ZZZZ</name>
<dbReference type="EMBL" id="CAEZXB010000022">
    <property type="protein sequence ID" value="CAB4680522.1"/>
    <property type="molecule type" value="Genomic_DNA"/>
</dbReference>
<proteinExistence type="predicted"/>
<dbReference type="Pfam" id="PF13602">
    <property type="entry name" value="ADH_zinc_N_2"/>
    <property type="match status" value="1"/>
</dbReference>
<dbReference type="AlphaFoldDB" id="A0A6J6N326"/>
<dbReference type="InterPro" id="IPR013154">
    <property type="entry name" value="ADH-like_N"/>
</dbReference>
<feature type="domain" description="Enoyl reductase (ER)" evidence="3">
    <location>
        <begin position="10"/>
        <end position="316"/>
    </location>
</feature>
<protein>
    <submittedName>
        <fullName evidence="4">Unannotated protein</fullName>
    </submittedName>
</protein>
<dbReference type="Gene3D" id="3.90.180.10">
    <property type="entry name" value="Medium-chain alcohol dehydrogenases, catalytic domain"/>
    <property type="match status" value="1"/>
</dbReference>
<dbReference type="GO" id="GO:0070402">
    <property type="term" value="F:NADPH binding"/>
    <property type="evidence" value="ECO:0007669"/>
    <property type="project" value="TreeGrafter"/>
</dbReference>
<dbReference type="InterPro" id="IPR011032">
    <property type="entry name" value="GroES-like_sf"/>
</dbReference>
<keyword evidence="1" id="KW-0521">NADP</keyword>
<dbReference type="GO" id="GO:0016651">
    <property type="term" value="F:oxidoreductase activity, acting on NAD(P)H"/>
    <property type="evidence" value="ECO:0007669"/>
    <property type="project" value="TreeGrafter"/>
</dbReference>
<dbReference type="NCBIfam" id="TIGR02824">
    <property type="entry name" value="quinone_pig3"/>
    <property type="match status" value="1"/>
</dbReference>
<organism evidence="4">
    <name type="scientific">freshwater metagenome</name>
    <dbReference type="NCBI Taxonomy" id="449393"/>
    <lineage>
        <taxon>unclassified sequences</taxon>
        <taxon>metagenomes</taxon>
        <taxon>ecological metagenomes</taxon>
    </lineage>
</organism>
<dbReference type="SUPFAM" id="SSF51735">
    <property type="entry name" value="NAD(P)-binding Rossmann-fold domains"/>
    <property type="match status" value="1"/>
</dbReference>
<keyword evidence="2" id="KW-0560">Oxidoreductase</keyword>
<evidence type="ECO:0000259" key="3">
    <source>
        <dbReference type="SMART" id="SM00829"/>
    </source>
</evidence>
<accession>A0A6J6N326</accession>
<evidence type="ECO:0000256" key="2">
    <source>
        <dbReference type="ARBA" id="ARBA00023002"/>
    </source>
</evidence>